<comment type="function">
    <text evidence="5">This enzyme is involved in nucleotide metabolism: it produces dUMP, the immediate precursor of thymidine nucleotides and it decreases the intracellular concentration of dUTP so that uracil cannot be incorporated into DNA.</text>
</comment>
<comment type="pathway">
    <text evidence="5">Pyrimidine metabolism; dUMP biosynthesis; dUMP from dCTP (dUTP route): step 2/2.</text>
</comment>
<dbReference type="InterPro" id="IPR029054">
    <property type="entry name" value="dUTPase-like"/>
</dbReference>
<keyword evidence="8" id="KW-1185">Reference proteome</keyword>
<dbReference type="Proteomes" id="UP000605086">
    <property type="component" value="Unassembled WGS sequence"/>
</dbReference>
<comment type="caution">
    <text evidence="7">The sequence shown here is derived from an EMBL/GenBank/DDBJ whole genome shotgun (WGS) entry which is preliminary data.</text>
</comment>
<dbReference type="InterPro" id="IPR008181">
    <property type="entry name" value="dUTPase"/>
</dbReference>
<reference evidence="7 8" key="1">
    <citation type="submission" date="2019-10" db="EMBL/GenBank/DDBJ databases">
        <title>Genome sequence of Azospirillum melinis.</title>
        <authorList>
            <person name="Ambrosini A."/>
            <person name="Sant'Anna F.H."/>
            <person name="Cassan F.D."/>
            <person name="Souza E.M."/>
            <person name="Passaglia L.M.P."/>
        </authorList>
    </citation>
    <scope>NUCLEOTIDE SEQUENCE [LARGE SCALE GENOMIC DNA]</scope>
    <source>
        <strain evidence="7 8">TMCY0552</strain>
    </source>
</reference>
<evidence type="ECO:0000256" key="5">
    <source>
        <dbReference type="HAMAP-Rule" id="MF_00116"/>
    </source>
</evidence>
<evidence type="ECO:0000256" key="3">
    <source>
        <dbReference type="ARBA" id="ARBA00023080"/>
    </source>
</evidence>
<evidence type="ECO:0000256" key="1">
    <source>
        <dbReference type="ARBA" id="ARBA00006581"/>
    </source>
</evidence>
<dbReference type="HAMAP" id="MF_00116">
    <property type="entry name" value="dUTPase_bact"/>
    <property type="match status" value="1"/>
</dbReference>
<feature type="binding site" evidence="5">
    <location>
        <begin position="91"/>
        <end position="93"/>
    </location>
    <ligand>
        <name>substrate</name>
    </ligand>
</feature>
<dbReference type="Gene3D" id="2.70.40.10">
    <property type="match status" value="1"/>
</dbReference>
<name>A0ABX2KNR8_9PROT</name>
<dbReference type="InterPro" id="IPR033704">
    <property type="entry name" value="dUTPase_trimeric"/>
</dbReference>
<dbReference type="EC" id="3.6.1.23" evidence="5"/>
<evidence type="ECO:0000313" key="7">
    <source>
        <dbReference type="EMBL" id="NUB03131.1"/>
    </source>
</evidence>
<comment type="cofactor">
    <cofactor evidence="5">
        <name>Mg(2+)</name>
        <dbReference type="ChEBI" id="CHEBI:18420"/>
    </cofactor>
</comment>
<dbReference type="CDD" id="cd07557">
    <property type="entry name" value="trimeric_dUTPase"/>
    <property type="match status" value="1"/>
</dbReference>
<comment type="similarity">
    <text evidence="1 5">Belongs to the dUTPase family.</text>
</comment>
<keyword evidence="2 5" id="KW-0378">Hydrolase</keyword>
<comment type="catalytic activity">
    <reaction evidence="4 5">
        <text>dUTP + H2O = dUMP + diphosphate + H(+)</text>
        <dbReference type="Rhea" id="RHEA:10248"/>
        <dbReference type="ChEBI" id="CHEBI:15377"/>
        <dbReference type="ChEBI" id="CHEBI:15378"/>
        <dbReference type="ChEBI" id="CHEBI:33019"/>
        <dbReference type="ChEBI" id="CHEBI:61555"/>
        <dbReference type="ChEBI" id="CHEBI:246422"/>
        <dbReference type="EC" id="3.6.1.23"/>
    </reaction>
</comment>
<dbReference type="Pfam" id="PF00692">
    <property type="entry name" value="dUTPase"/>
    <property type="match status" value="1"/>
</dbReference>
<dbReference type="SUPFAM" id="SSF51283">
    <property type="entry name" value="dUTPase-like"/>
    <property type="match status" value="1"/>
</dbReference>
<evidence type="ECO:0000256" key="4">
    <source>
        <dbReference type="ARBA" id="ARBA00047686"/>
    </source>
</evidence>
<feature type="binding site" evidence="5">
    <location>
        <begin position="74"/>
        <end position="76"/>
    </location>
    <ligand>
        <name>substrate</name>
    </ligand>
</feature>
<dbReference type="RefSeq" id="WP_174474088.1">
    <property type="nucleotide sequence ID" value="NZ_JAGINN010000005.1"/>
</dbReference>
<accession>A0ABX2KNR8</accession>
<dbReference type="NCBIfam" id="NF001862">
    <property type="entry name" value="PRK00601.1"/>
    <property type="match status" value="1"/>
</dbReference>
<keyword evidence="3 5" id="KW-0546">Nucleotide metabolism</keyword>
<dbReference type="PANTHER" id="PTHR11241">
    <property type="entry name" value="DEOXYURIDINE 5'-TRIPHOSPHATE NUCLEOTIDOHYDROLASE"/>
    <property type="match status" value="1"/>
</dbReference>
<evidence type="ECO:0000259" key="6">
    <source>
        <dbReference type="Pfam" id="PF00692"/>
    </source>
</evidence>
<gene>
    <name evidence="5" type="primary">dut</name>
    <name evidence="7" type="ORF">GBZ48_28280</name>
</gene>
<sequence>MSSTLSPTVAFLRLPGNDDLPLPSYATDGAAGFDLRAAVPADAPVTLEPGRRVLVPTGFAVGLPAGWEMQIRPRSGLAVKNGVTVLNTPGTVDCDYRGPVGVCLINLGEEPFTIARGDRIAQAVIAEAPQAMLVEVASLDETARGTGGFGSTGVA</sequence>
<organism evidence="7 8">
    <name type="scientific">Azospirillum melinis</name>
    <dbReference type="NCBI Taxonomy" id="328839"/>
    <lineage>
        <taxon>Bacteria</taxon>
        <taxon>Pseudomonadati</taxon>
        <taxon>Pseudomonadota</taxon>
        <taxon>Alphaproteobacteria</taxon>
        <taxon>Rhodospirillales</taxon>
        <taxon>Azospirillaceae</taxon>
        <taxon>Azospirillum</taxon>
    </lineage>
</organism>
<feature type="binding site" evidence="5">
    <location>
        <position position="87"/>
    </location>
    <ligand>
        <name>substrate</name>
    </ligand>
</feature>
<keyword evidence="5" id="KW-0479">Metal-binding</keyword>
<dbReference type="EMBL" id="WHOS01000056">
    <property type="protein sequence ID" value="NUB03131.1"/>
    <property type="molecule type" value="Genomic_DNA"/>
</dbReference>
<proteinExistence type="inferred from homology"/>
<dbReference type="GO" id="GO:0004170">
    <property type="term" value="F:dUTP diphosphatase activity"/>
    <property type="evidence" value="ECO:0007669"/>
    <property type="project" value="UniProtKB-EC"/>
</dbReference>
<evidence type="ECO:0000313" key="8">
    <source>
        <dbReference type="Proteomes" id="UP000605086"/>
    </source>
</evidence>
<keyword evidence="5" id="KW-0460">Magnesium</keyword>
<dbReference type="InterPro" id="IPR036157">
    <property type="entry name" value="dUTPase-like_sf"/>
</dbReference>
<dbReference type="PANTHER" id="PTHR11241:SF0">
    <property type="entry name" value="DEOXYURIDINE 5'-TRIPHOSPHATE NUCLEOTIDOHYDROLASE"/>
    <property type="match status" value="1"/>
</dbReference>
<dbReference type="NCBIfam" id="TIGR00576">
    <property type="entry name" value="dut"/>
    <property type="match status" value="1"/>
</dbReference>
<protein>
    <recommendedName>
        <fullName evidence="5">Deoxyuridine 5'-triphosphate nucleotidohydrolase</fullName>
        <shortName evidence="5">dUTPase</shortName>
        <ecNumber evidence="5">3.6.1.23</ecNumber>
    </recommendedName>
    <alternativeName>
        <fullName evidence="5">dUTP pyrophosphatase</fullName>
    </alternativeName>
</protein>
<comment type="caution">
    <text evidence="5">Lacks conserved residue(s) required for the propagation of feature annotation.</text>
</comment>
<evidence type="ECO:0000256" key="2">
    <source>
        <dbReference type="ARBA" id="ARBA00022801"/>
    </source>
</evidence>
<feature type="domain" description="dUTPase-like" evidence="6">
    <location>
        <begin position="20"/>
        <end position="153"/>
    </location>
</feature>